<dbReference type="Pfam" id="PF07727">
    <property type="entry name" value="RVT_2"/>
    <property type="match status" value="1"/>
</dbReference>
<dbReference type="AlphaFoldDB" id="A0A699H2G0"/>
<dbReference type="InterPro" id="IPR013103">
    <property type="entry name" value="RVT_2"/>
</dbReference>
<sequence length="372" mass="42025">MAKWDNDDYVCKGLILKVSINFITELRDVIFDKNIFSSIPRPSLSIPKRTKDIGGLVVPKKVTEEVVQQPEPELRKTKKNKTPKDVRPEFQLYLIKGTMDEDVALWKESINDEMDSIMGDNTWVLDDLPLVHNLIIHQMDVKTAFLNGELDKEVYMNQHQGFIMSGNENKVCKLIKSLHGLKRAPKRWHQKFDEVVLSKVSTSMDTSEKLMPNNGQAVSQLEYSRVIGCLISRMEKVGKHLNKEIQIMDMNKGKEKMVIEIATFNESSDYNPFQATSDERFDDTLKSSSEDTCGSDSTWKQKNASKAVKTWQQILNKEFGINKSKEDVGGSSDVRREGQGCRVCVGESEEWSWEVVGGGGVAEKLGKVGVTG</sequence>
<feature type="domain" description="Reverse transcriptase Ty1/copia-type" evidence="1">
    <location>
        <begin position="128"/>
        <end position="211"/>
    </location>
</feature>
<evidence type="ECO:0000313" key="2">
    <source>
        <dbReference type="EMBL" id="GEX15878.1"/>
    </source>
</evidence>
<organism evidence="2">
    <name type="scientific">Tanacetum cinerariifolium</name>
    <name type="common">Dalmatian daisy</name>
    <name type="synonym">Chrysanthemum cinerariifolium</name>
    <dbReference type="NCBI Taxonomy" id="118510"/>
    <lineage>
        <taxon>Eukaryota</taxon>
        <taxon>Viridiplantae</taxon>
        <taxon>Streptophyta</taxon>
        <taxon>Embryophyta</taxon>
        <taxon>Tracheophyta</taxon>
        <taxon>Spermatophyta</taxon>
        <taxon>Magnoliopsida</taxon>
        <taxon>eudicotyledons</taxon>
        <taxon>Gunneridae</taxon>
        <taxon>Pentapetalae</taxon>
        <taxon>asterids</taxon>
        <taxon>campanulids</taxon>
        <taxon>Asterales</taxon>
        <taxon>Asteraceae</taxon>
        <taxon>Asteroideae</taxon>
        <taxon>Anthemideae</taxon>
        <taxon>Anthemidinae</taxon>
        <taxon>Tanacetum</taxon>
    </lineage>
</organism>
<reference evidence="2" key="1">
    <citation type="journal article" date="2019" name="Sci. Rep.">
        <title>Draft genome of Tanacetum cinerariifolium, the natural source of mosquito coil.</title>
        <authorList>
            <person name="Yamashiro T."/>
            <person name="Shiraishi A."/>
            <person name="Satake H."/>
            <person name="Nakayama K."/>
        </authorList>
    </citation>
    <scope>NUCLEOTIDE SEQUENCE</scope>
</reference>
<name>A0A699H2G0_TANCI</name>
<gene>
    <name evidence="2" type="ORF">Tci_287853</name>
</gene>
<dbReference type="EMBL" id="BKCJ010092634">
    <property type="protein sequence ID" value="GEX15878.1"/>
    <property type="molecule type" value="Genomic_DNA"/>
</dbReference>
<comment type="caution">
    <text evidence="2">The sequence shown here is derived from an EMBL/GenBank/DDBJ whole genome shotgun (WGS) entry which is preliminary data.</text>
</comment>
<protein>
    <submittedName>
        <fullName evidence="2">Zinc finger, CCHC-type</fullName>
    </submittedName>
</protein>
<accession>A0A699H2G0</accession>
<evidence type="ECO:0000259" key="1">
    <source>
        <dbReference type="Pfam" id="PF07727"/>
    </source>
</evidence>
<proteinExistence type="predicted"/>